<comment type="subcellular location">
    <subcellularLocation>
        <location evidence="2">Cell membrane</location>
        <topology evidence="2">Multi-pass membrane protein</topology>
    </subcellularLocation>
</comment>
<dbReference type="Pfam" id="PF02518">
    <property type="entry name" value="HATPase_c"/>
    <property type="match status" value="1"/>
</dbReference>
<dbReference type="CDD" id="cd06225">
    <property type="entry name" value="HAMP"/>
    <property type="match status" value="1"/>
</dbReference>
<dbReference type="PROSITE" id="PS50885">
    <property type="entry name" value="HAMP"/>
    <property type="match status" value="1"/>
</dbReference>
<dbReference type="InterPro" id="IPR003661">
    <property type="entry name" value="HisK_dim/P_dom"/>
</dbReference>
<dbReference type="PANTHER" id="PTHR44936:SF9">
    <property type="entry name" value="SENSOR PROTEIN CREC"/>
    <property type="match status" value="1"/>
</dbReference>
<protein>
    <recommendedName>
        <fullName evidence="3">histidine kinase</fullName>
        <ecNumber evidence="3">2.7.13.3</ecNumber>
    </recommendedName>
</protein>
<keyword evidence="4" id="KW-1003">Cell membrane</keyword>
<sequence length="444" mass="45707">MRKRLAVLVAAAMCLVLVAFLVPLAILLRSVTADRAVTAATAKAQSLTSLVATADAVTLRPAVDQLNTSCDNQGSAPGRGLRHPEPPKECGGPPVTVFLPDGTVLGAATPRTPGVALAAAQGSSLTVEDAGGREILVAVQGLPRGTAVVRAFVDHAELTRGLGAAWLVLAGLGVVLLGLGAFVADRLARSIVRPVHELAAVSRRLAEGDLDARARPGGPGEVRSVAAALNLLAARIRDLVRQEREAVADISHRLRTPLTVLRLDAESLRDPAEAERITAHAESLERQVTALIDQARARDSAPGSCDAVVVARARAEFWSVLAQDQDRAVTVSLDDGPLPVAVGEPELAACLDALLGNVFAHTPEGTAYAIRLTATAGGARLEVADEGPGFDFDDVSRGASGAGSTGLGLDIARQTARASGGEFSVTRGPGARIVLDLGKPLGMP</sequence>
<dbReference type="InterPro" id="IPR003594">
    <property type="entry name" value="HATPase_dom"/>
</dbReference>
<keyword evidence="12" id="KW-0902">Two-component regulatory system</keyword>
<feature type="domain" description="Histidine kinase" evidence="15">
    <location>
        <begin position="249"/>
        <end position="443"/>
    </location>
</feature>
<evidence type="ECO:0000256" key="14">
    <source>
        <dbReference type="SAM" id="Phobius"/>
    </source>
</evidence>
<dbReference type="InterPro" id="IPR005467">
    <property type="entry name" value="His_kinase_dom"/>
</dbReference>
<evidence type="ECO:0000256" key="7">
    <source>
        <dbReference type="ARBA" id="ARBA00022692"/>
    </source>
</evidence>
<evidence type="ECO:0000313" key="17">
    <source>
        <dbReference type="EMBL" id="VVJ21393.1"/>
    </source>
</evidence>
<dbReference type="RefSeq" id="WP_155546355.1">
    <property type="nucleotide sequence ID" value="NZ_CABVGP010000002.1"/>
</dbReference>
<keyword evidence="6" id="KW-0808">Transferase</keyword>
<dbReference type="EMBL" id="CABVGP010000002">
    <property type="protein sequence ID" value="VVJ21393.1"/>
    <property type="molecule type" value="Genomic_DNA"/>
</dbReference>
<evidence type="ECO:0000256" key="12">
    <source>
        <dbReference type="ARBA" id="ARBA00023012"/>
    </source>
</evidence>
<name>A0A6I8LXW4_9PSEU</name>
<dbReference type="PROSITE" id="PS50109">
    <property type="entry name" value="HIS_KIN"/>
    <property type="match status" value="1"/>
</dbReference>
<dbReference type="GO" id="GO:0005524">
    <property type="term" value="F:ATP binding"/>
    <property type="evidence" value="ECO:0007669"/>
    <property type="project" value="UniProtKB-KW"/>
</dbReference>
<keyword evidence="18" id="KW-1185">Reference proteome</keyword>
<feature type="region of interest" description="Disordered" evidence="13">
    <location>
        <begin position="68"/>
        <end position="90"/>
    </location>
</feature>
<accession>A0A6I8LXW4</accession>
<proteinExistence type="predicted"/>
<dbReference type="PANTHER" id="PTHR44936">
    <property type="entry name" value="SENSOR PROTEIN CREC"/>
    <property type="match status" value="1"/>
</dbReference>
<feature type="domain" description="HAMP" evidence="16">
    <location>
        <begin position="189"/>
        <end position="241"/>
    </location>
</feature>
<dbReference type="SUPFAM" id="SSF47384">
    <property type="entry name" value="Homodimeric domain of signal transducing histidine kinase"/>
    <property type="match status" value="1"/>
</dbReference>
<evidence type="ECO:0000256" key="10">
    <source>
        <dbReference type="ARBA" id="ARBA00022840"/>
    </source>
</evidence>
<keyword evidence="8" id="KW-0547">Nucleotide-binding</keyword>
<dbReference type="SUPFAM" id="SSF55874">
    <property type="entry name" value="ATPase domain of HSP90 chaperone/DNA topoisomerase II/histidine kinase"/>
    <property type="match status" value="1"/>
</dbReference>
<dbReference type="InterPro" id="IPR003660">
    <property type="entry name" value="HAMP_dom"/>
</dbReference>
<dbReference type="AlphaFoldDB" id="A0A6I8LXW4"/>
<evidence type="ECO:0000256" key="6">
    <source>
        <dbReference type="ARBA" id="ARBA00022679"/>
    </source>
</evidence>
<evidence type="ECO:0000256" key="2">
    <source>
        <dbReference type="ARBA" id="ARBA00004651"/>
    </source>
</evidence>
<dbReference type="InterPro" id="IPR036890">
    <property type="entry name" value="HATPase_C_sf"/>
</dbReference>
<organism evidence="17 18">
    <name type="scientific">Amycolatopsis camponoti</name>
    <dbReference type="NCBI Taxonomy" id="2606593"/>
    <lineage>
        <taxon>Bacteria</taxon>
        <taxon>Bacillati</taxon>
        <taxon>Actinomycetota</taxon>
        <taxon>Actinomycetes</taxon>
        <taxon>Pseudonocardiales</taxon>
        <taxon>Pseudonocardiaceae</taxon>
        <taxon>Amycolatopsis</taxon>
    </lineage>
</organism>
<evidence type="ECO:0000256" key="4">
    <source>
        <dbReference type="ARBA" id="ARBA00022475"/>
    </source>
</evidence>
<keyword evidence="10" id="KW-0067">ATP-binding</keyword>
<keyword evidence="7 14" id="KW-0812">Transmembrane</keyword>
<dbReference type="InterPro" id="IPR036097">
    <property type="entry name" value="HisK_dim/P_sf"/>
</dbReference>
<evidence type="ECO:0000256" key="11">
    <source>
        <dbReference type="ARBA" id="ARBA00022989"/>
    </source>
</evidence>
<dbReference type="Gene3D" id="1.10.287.130">
    <property type="match status" value="1"/>
</dbReference>
<dbReference type="Proteomes" id="UP000399805">
    <property type="component" value="Unassembled WGS sequence"/>
</dbReference>
<feature type="transmembrane region" description="Helical" evidence="14">
    <location>
        <begin position="164"/>
        <end position="184"/>
    </location>
</feature>
<dbReference type="CDD" id="cd00082">
    <property type="entry name" value="HisKA"/>
    <property type="match status" value="1"/>
</dbReference>
<evidence type="ECO:0000256" key="9">
    <source>
        <dbReference type="ARBA" id="ARBA00022777"/>
    </source>
</evidence>
<evidence type="ECO:0000256" key="5">
    <source>
        <dbReference type="ARBA" id="ARBA00022553"/>
    </source>
</evidence>
<dbReference type="Gene3D" id="3.30.565.10">
    <property type="entry name" value="Histidine kinase-like ATPase, C-terminal domain"/>
    <property type="match status" value="1"/>
</dbReference>
<evidence type="ECO:0000313" key="18">
    <source>
        <dbReference type="Proteomes" id="UP000399805"/>
    </source>
</evidence>
<keyword evidence="14" id="KW-0472">Membrane</keyword>
<keyword evidence="5" id="KW-0597">Phosphoprotein</keyword>
<dbReference type="SMART" id="SM00387">
    <property type="entry name" value="HATPase_c"/>
    <property type="match status" value="1"/>
</dbReference>
<dbReference type="GO" id="GO:0005886">
    <property type="term" value="C:plasma membrane"/>
    <property type="evidence" value="ECO:0007669"/>
    <property type="project" value="UniProtKB-SubCell"/>
</dbReference>
<dbReference type="SMART" id="SM00304">
    <property type="entry name" value="HAMP"/>
    <property type="match status" value="1"/>
</dbReference>
<dbReference type="SMART" id="SM00388">
    <property type="entry name" value="HisKA"/>
    <property type="match status" value="1"/>
</dbReference>
<gene>
    <name evidence="17" type="ORF">AA23TX_06414</name>
</gene>
<reference evidence="17 18" key="1">
    <citation type="submission" date="2019-09" db="EMBL/GenBank/DDBJ databases">
        <authorList>
            <person name="Leyn A S."/>
        </authorList>
    </citation>
    <scope>NUCLEOTIDE SEQUENCE [LARGE SCALE GENOMIC DNA]</scope>
    <source>
        <strain evidence="17">AA231_1</strain>
    </source>
</reference>
<evidence type="ECO:0000259" key="15">
    <source>
        <dbReference type="PROSITE" id="PS50109"/>
    </source>
</evidence>
<dbReference type="SUPFAM" id="SSF158472">
    <property type="entry name" value="HAMP domain-like"/>
    <property type="match status" value="1"/>
</dbReference>
<evidence type="ECO:0000259" key="16">
    <source>
        <dbReference type="PROSITE" id="PS50885"/>
    </source>
</evidence>
<dbReference type="Pfam" id="PF00512">
    <property type="entry name" value="HisKA"/>
    <property type="match status" value="1"/>
</dbReference>
<dbReference type="GO" id="GO:0000155">
    <property type="term" value="F:phosphorelay sensor kinase activity"/>
    <property type="evidence" value="ECO:0007669"/>
    <property type="project" value="InterPro"/>
</dbReference>
<dbReference type="Gene3D" id="1.10.8.500">
    <property type="entry name" value="HAMP domain in histidine kinase"/>
    <property type="match status" value="1"/>
</dbReference>
<dbReference type="InterPro" id="IPR050980">
    <property type="entry name" value="2C_sensor_his_kinase"/>
</dbReference>
<dbReference type="EC" id="2.7.13.3" evidence="3"/>
<dbReference type="Pfam" id="PF00672">
    <property type="entry name" value="HAMP"/>
    <property type="match status" value="1"/>
</dbReference>
<keyword evidence="9 17" id="KW-0418">Kinase</keyword>
<evidence type="ECO:0000256" key="8">
    <source>
        <dbReference type="ARBA" id="ARBA00022741"/>
    </source>
</evidence>
<comment type="catalytic activity">
    <reaction evidence="1">
        <text>ATP + protein L-histidine = ADP + protein N-phospho-L-histidine.</text>
        <dbReference type="EC" id="2.7.13.3"/>
    </reaction>
</comment>
<evidence type="ECO:0000256" key="3">
    <source>
        <dbReference type="ARBA" id="ARBA00012438"/>
    </source>
</evidence>
<evidence type="ECO:0000256" key="1">
    <source>
        <dbReference type="ARBA" id="ARBA00000085"/>
    </source>
</evidence>
<keyword evidence="11 14" id="KW-1133">Transmembrane helix</keyword>
<evidence type="ECO:0000256" key="13">
    <source>
        <dbReference type="SAM" id="MobiDB-lite"/>
    </source>
</evidence>